<evidence type="ECO:0000313" key="2">
    <source>
        <dbReference type="Proteomes" id="UP001146120"/>
    </source>
</evidence>
<reference evidence="1" key="2">
    <citation type="journal article" date="2023" name="Microbiol Resour">
        <title>Decontamination and Annotation of the Draft Genome Sequence of the Oomycete Lagenidium giganteum ARSEF 373.</title>
        <authorList>
            <person name="Morgan W.R."/>
            <person name="Tartar A."/>
        </authorList>
    </citation>
    <scope>NUCLEOTIDE SEQUENCE</scope>
    <source>
        <strain evidence="1">ARSEF 373</strain>
    </source>
</reference>
<dbReference type="EMBL" id="DAKRPA010000180">
    <property type="protein sequence ID" value="DAZ96036.1"/>
    <property type="molecule type" value="Genomic_DNA"/>
</dbReference>
<dbReference type="Proteomes" id="UP001146120">
    <property type="component" value="Unassembled WGS sequence"/>
</dbReference>
<name>A0AAV2YRH1_9STRA</name>
<accession>A0AAV2YRH1</accession>
<sequence length="221" mass="24340">MVNSDVIAVVESLEDSTAQLHLAVGSKFTLEEASALFETKQSMIEWRDGLKKMHALVAAKPSKLDLEAVINQVHALAREFRGEIVQARYIWKIGRPSPDHTIHWNHQTVNTNASVFAWRQDADVVTLVVPGLYHVQAAFFSNLSPQLQVLINGEPVLIADEDDDSKLQHDSVGVVRRVPHSGGNLAGISLSAFLAVPARASLTLTYDLDEEAQGFLNVRKL</sequence>
<proteinExistence type="predicted"/>
<dbReference type="AlphaFoldDB" id="A0AAV2YRH1"/>
<comment type="caution">
    <text evidence="1">The sequence shown here is derived from an EMBL/GenBank/DDBJ whole genome shotgun (WGS) entry which is preliminary data.</text>
</comment>
<keyword evidence="2" id="KW-1185">Reference proteome</keyword>
<dbReference type="PANTHER" id="PTHR40131:SF1">
    <property type="entry name" value="C1Q DOMAIN-CONTAINING PROTEIN"/>
    <property type="match status" value="1"/>
</dbReference>
<evidence type="ECO:0000313" key="1">
    <source>
        <dbReference type="EMBL" id="DAZ96036.1"/>
    </source>
</evidence>
<reference evidence="1" key="1">
    <citation type="submission" date="2022-11" db="EMBL/GenBank/DDBJ databases">
        <authorList>
            <person name="Morgan W.R."/>
            <person name="Tartar A."/>
        </authorList>
    </citation>
    <scope>NUCLEOTIDE SEQUENCE</scope>
    <source>
        <strain evidence="1">ARSEF 373</strain>
    </source>
</reference>
<gene>
    <name evidence="1" type="ORF">N0F65_000031</name>
</gene>
<protein>
    <submittedName>
        <fullName evidence="1">Uncharacterized protein</fullName>
    </submittedName>
</protein>
<organism evidence="1 2">
    <name type="scientific">Lagenidium giganteum</name>
    <dbReference type="NCBI Taxonomy" id="4803"/>
    <lineage>
        <taxon>Eukaryota</taxon>
        <taxon>Sar</taxon>
        <taxon>Stramenopiles</taxon>
        <taxon>Oomycota</taxon>
        <taxon>Peronosporomycetes</taxon>
        <taxon>Pythiales</taxon>
        <taxon>Pythiaceae</taxon>
    </lineage>
</organism>
<dbReference type="PANTHER" id="PTHR40131">
    <property type="entry name" value="C1Q DOMAIN-CONTAINING PROTEIN"/>
    <property type="match status" value="1"/>
</dbReference>